<dbReference type="AlphaFoldDB" id="A0A7R7WBK9"/>
<dbReference type="RefSeq" id="XP_041543557.1">
    <property type="nucleotide sequence ID" value="XM_041689920.1"/>
</dbReference>
<evidence type="ECO:0000313" key="1">
    <source>
        <dbReference type="EMBL" id="BCR99794.1"/>
    </source>
</evidence>
<reference evidence="1" key="1">
    <citation type="submission" date="2021-01" db="EMBL/GenBank/DDBJ databases">
        <authorList>
            <consortium name="Aspergillus luchuensis mut. kawachii IFO 4304 genome sequencing consortium"/>
            <person name="Kazuki M."/>
            <person name="Futagami T."/>
        </authorList>
    </citation>
    <scope>NUCLEOTIDE SEQUENCE</scope>
    <source>
        <strain evidence="1">IFO 4308</strain>
    </source>
</reference>
<reference evidence="1" key="2">
    <citation type="submission" date="2021-02" db="EMBL/GenBank/DDBJ databases">
        <title>Aspergillus luchuensis mut. kawachii IFO 4304 genome sequence.</title>
        <authorList>
            <person name="Mori K."/>
            <person name="Kadooka C."/>
            <person name="Goto M."/>
            <person name="Futagami T."/>
        </authorList>
    </citation>
    <scope>NUCLEOTIDE SEQUENCE</scope>
    <source>
        <strain evidence="1">IFO 4308</strain>
    </source>
</reference>
<sequence>MCVDFDYCFKLLLKRIQIAVVDSAFSPVTLSNGTLGIRPSVVFTNDKSKVLVSGGNYKHFTIRVFNGQAELVM</sequence>
<accession>A0A7R7WBK9</accession>
<keyword evidence="2" id="KW-1185">Reference proteome</keyword>
<proteinExistence type="predicted"/>
<dbReference type="Proteomes" id="UP000661280">
    <property type="component" value="Chromosome 5"/>
</dbReference>
<dbReference type="GeneID" id="64961116"/>
<organism evidence="1 2">
    <name type="scientific">Aspergillus kawachii</name>
    <name type="common">White koji mold</name>
    <name type="synonym">Aspergillus awamori var. kawachi</name>
    <dbReference type="NCBI Taxonomy" id="1069201"/>
    <lineage>
        <taxon>Eukaryota</taxon>
        <taxon>Fungi</taxon>
        <taxon>Dikarya</taxon>
        <taxon>Ascomycota</taxon>
        <taxon>Pezizomycotina</taxon>
        <taxon>Eurotiomycetes</taxon>
        <taxon>Eurotiomycetidae</taxon>
        <taxon>Eurotiales</taxon>
        <taxon>Aspergillaceae</taxon>
        <taxon>Aspergillus</taxon>
        <taxon>Aspergillus subgen. Circumdati</taxon>
    </lineage>
</organism>
<dbReference type="OrthoDB" id="4513302at2759"/>
<evidence type="ECO:0000313" key="2">
    <source>
        <dbReference type="Proteomes" id="UP000661280"/>
    </source>
</evidence>
<dbReference type="EMBL" id="AP024429">
    <property type="protein sequence ID" value="BCR99794.1"/>
    <property type="molecule type" value="Genomic_DNA"/>
</dbReference>
<protein>
    <submittedName>
        <fullName evidence="1">Uncharacterized protein</fullName>
    </submittedName>
</protein>
<dbReference type="KEGG" id="aluc:AKAW2_50136S"/>
<gene>
    <name evidence="1" type="ORF">AKAW2_50136S</name>
</gene>
<name>A0A7R7WBK9_ASPKA</name>